<dbReference type="PANTHER" id="PTHR43546:SF3">
    <property type="entry name" value="UPF0173 METAL-DEPENDENT HYDROLASE MJ1163"/>
    <property type="match status" value="1"/>
</dbReference>
<keyword evidence="3" id="KW-1185">Reference proteome</keyword>
<evidence type="ECO:0000313" key="3">
    <source>
        <dbReference type="Proteomes" id="UP001207116"/>
    </source>
</evidence>
<evidence type="ECO:0000313" key="2">
    <source>
        <dbReference type="EMBL" id="MCX2718646.1"/>
    </source>
</evidence>
<dbReference type="Pfam" id="PF13483">
    <property type="entry name" value="Lactamase_B_3"/>
    <property type="match status" value="1"/>
</dbReference>
<evidence type="ECO:0000259" key="1">
    <source>
        <dbReference type="SMART" id="SM00849"/>
    </source>
</evidence>
<dbReference type="PANTHER" id="PTHR43546">
    <property type="entry name" value="UPF0173 METAL-DEPENDENT HYDROLASE MJ1163-RELATED"/>
    <property type="match status" value="1"/>
</dbReference>
<dbReference type="EMBL" id="JAPFQP010000001">
    <property type="protein sequence ID" value="MCX2718646.1"/>
    <property type="molecule type" value="Genomic_DNA"/>
</dbReference>
<dbReference type="AlphaFoldDB" id="A0AAE3MJB7"/>
<accession>A0AAE3MJB7</accession>
<proteinExistence type="predicted"/>
<name>A0AAE3MJB7_9FLAO</name>
<dbReference type="SMART" id="SM00849">
    <property type="entry name" value="Lactamase_B"/>
    <property type="match status" value="1"/>
</dbReference>
<dbReference type="InterPro" id="IPR036866">
    <property type="entry name" value="RibonucZ/Hydroxyglut_hydro"/>
</dbReference>
<reference evidence="2" key="1">
    <citation type="submission" date="2022-11" db="EMBL/GenBank/DDBJ databases">
        <title>The characterization of three novel Bacteroidetes species and genomic analysis of their roles in tidal elemental geochemical cycles.</title>
        <authorList>
            <person name="Ma K.-J."/>
        </authorList>
    </citation>
    <scope>NUCLEOTIDE SEQUENCE</scope>
    <source>
        <strain evidence="2">M415</strain>
    </source>
</reference>
<dbReference type="Proteomes" id="UP001207116">
    <property type="component" value="Unassembled WGS sequence"/>
</dbReference>
<protein>
    <submittedName>
        <fullName evidence="2">MBL fold metallo-hydrolase</fullName>
    </submittedName>
</protein>
<dbReference type="InterPro" id="IPR001279">
    <property type="entry name" value="Metallo-B-lactamas"/>
</dbReference>
<dbReference type="RefSeq" id="WP_266010855.1">
    <property type="nucleotide sequence ID" value="NZ_JAPFQP010000001.1"/>
</dbReference>
<gene>
    <name evidence="2" type="ORF">OO016_03430</name>
</gene>
<feature type="domain" description="Metallo-beta-lactamase" evidence="1">
    <location>
        <begin position="7"/>
        <end position="223"/>
    </location>
</feature>
<sequence>MKITHYLYNAFLIESGDKKLAVDPGGLMFYYFRFSPLIPKSEWNNVTHIFVTHGDPDHYWHADRMAAVSKAPVICNKTMVQEIDGKYLLLGPRDKGVAFTTEFKNHHKLSVDETIEVDGVTITGIKTTHGPLTVKLGPFSKTLNPGRDERIGWGAIGFKIQLDGKTLVNLGDTLLHKDEWESIDSPDVLMIPIGGNAVHNTMDIPEALQAIRIMKPKLVIPCHYNCPAFFSKNFNHADEDEFRNELEAMDIQYAILHKGDSIHV</sequence>
<organism evidence="2 3">
    <name type="scientific">Lentiprolixibacter aurantiacus</name>
    <dbReference type="NCBI Taxonomy" id="2993939"/>
    <lineage>
        <taxon>Bacteria</taxon>
        <taxon>Pseudomonadati</taxon>
        <taxon>Bacteroidota</taxon>
        <taxon>Flavobacteriia</taxon>
        <taxon>Flavobacteriales</taxon>
        <taxon>Flavobacteriaceae</taxon>
        <taxon>Lentiprolixibacter</taxon>
    </lineage>
</organism>
<comment type="caution">
    <text evidence="2">The sequence shown here is derived from an EMBL/GenBank/DDBJ whole genome shotgun (WGS) entry which is preliminary data.</text>
</comment>
<dbReference type="SUPFAM" id="SSF56281">
    <property type="entry name" value="Metallo-hydrolase/oxidoreductase"/>
    <property type="match status" value="1"/>
</dbReference>
<dbReference type="Gene3D" id="3.60.15.10">
    <property type="entry name" value="Ribonuclease Z/Hydroxyacylglutathione hydrolase-like"/>
    <property type="match status" value="1"/>
</dbReference>
<dbReference type="InterPro" id="IPR050114">
    <property type="entry name" value="UPF0173_UPF0282_UlaG_hydrolase"/>
</dbReference>